<dbReference type="RefSeq" id="WP_253653707.1">
    <property type="nucleotide sequence ID" value="NZ_BAAAOE010000001.1"/>
</dbReference>
<dbReference type="InterPro" id="IPR012312">
    <property type="entry name" value="Hemerythrin-like"/>
</dbReference>
<dbReference type="Pfam" id="PF01814">
    <property type="entry name" value="Hemerythrin"/>
    <property type="match status" value="1"/>
</dbReference>
<keyword evidence="3" id="KW-1185">Reference proteome</keyword>
<dbReference type="Proteomes" id="UP001205740">
    <property type="component" value="Unassembled WGS sequence"/>
</dbReference>
<evidence type="ECO:0000259" key="1">
    <source>
        <dbReference type="Pfam" id="PF01814"/>
    </source>
</evidence>
<dbReference type="CDD" id="cd12108">
    <property type="entry name" value="Hr-like"/>
    <property type="match status" value="1"/>
</dbReference>
<gene>
    <name evidence="2" type="ORF">LX12_001311</name>
</gene>
<proteinExistence type="predicted"/>
<accession>A0ABT1H2S7</accession>
<evidence type="ECO:0000313" key="2">
    <source>
        <dbReference type="EMBL" id="MCP2160132.1"/>
    </source>
</evidence>
<evidence type="ECO:0000313" key="3">
    <source>
        <dbReference type="Proteomes" id="UP001205740"/>
    </source>
</evidence>
<dbReference type="EMBL" id="JAMTCG010000002">
    <property type="protein sequence ID" value="MCP2160132.1"/>
    <property type="molecule type" value="Genomic_DNA"/>
</dbReference>
<feature type="domain" description="Hemerythrin-like" evidence="1">
    <location>
        <begin position="13"/>
        <end position="147"/>
    </location>
</feature>
<protein>
    <submittedName>
        <fullName evidence="2">Hemerythrin HHE cation binding domain-containing protein</fullName>
    </submittedName>
</protein>
<sequence length="224" mass="24837">MTAAQNTSAVDVRDMLVVHTALLREFRLAPAAVRRVRDADTRQRDRVDEHLELLCTLMHHHHEGEDELLWPLLRERLTGEDAAMLDVVEAQHAGIDTALTRVEDARSGWCEAVDATTTRRLASALEDLFDSLRDHLEVEERSVLPLAAVHLEPAEWHAVGEAGAASVPKSAMPLVIGMFAYEGDPAVLRDMLRPAPAPIRVLVPRIAPRVYARRALAVHGTRTP</sequence>
<comment type="caution">
    <text evidence="2">The sequence shown here is derived from an EMBL/GenBank/DDBJ whole genome shotgun (WGS) entry which is preliminary data.</text>
</comment>
<reference evidence="2 3" key="1">
    <citation type="submission" date="2022-06" db="EMBL/GenBank/DDBJ databases">
        <title>Genomic Encyclopedia of Archaeal and Bacterial Type Strains, Phase II (KMG-II): from individual species to whole genera.</title>
        <authorList>
            <person name="Goeker M."/>
        </authorList>
    </citation>
    <scope>NUCLEOTIDE SEQUENCE [LARGE SCALE GENOMIC DNA]</scope>
    <source>
        <strain evidence="2 3">DSM 45037</strain>
    </source>
</reference>
<name>A0ABT1H2S7_9NOCA</name>
<dbReference type="Gene3D" id="1.20.120.520">
    <property type="entry name" value="nmb1532 protein domain like"/>
    <property type="match status" value="1"/>
</dbReference>
<organism evidence="2 3">
    <name type="scientific">Williamsia serinedens</name>
    <dbReference type="NCBI Taxonomy" id="391736"/>
    <lineage>
        <taxon>Bacteria</taxon>
        <taxon>Bacillati</taxon>
        <taxon>Actinomycetota</taxon>
        <taxon>Actinomycetes</taxon>
        <taxon>Mycobacteriales</taxon>
        <taxon>Nocardiaceae</taxon>
        <taxon>Williamsia</taxon>
    </lineage>
</organism>